<feature type="transmembrane region" description="Helical" evidence="1">
    <location>
        <begin position="153"/>
        <end position="178"/>
    </location>
</feature>
<keyword evidence="3" id="KW-1185">Reference proteome</keyword>
<evidence type="ECO:0000313" key="3">
    <source>
        <dbReference type="Proteomes" id="UP001597369"/>
    </source>
</evidence>
<gene>
    <name evidence="2" type="ORF">ACFSKU_21345</name>
</gene>
<feature type="transmembrane region" description="Helical" evidence="1">
    <location>
        <begin position="49"/>
        <end position="66"/>
    </location>
</feature>
<accession>A0ABW4X5L4</accession>
<name>A0ABW4X5L4_9BACT</name>
<feature type="transmembrane region" description="Helical" evidence="1">
    <location>
        <begin position="78"/>
        <end position="99"/>
    </location>
</feature>
<evidence type="ECO:0000313" key="2">
    <source>
        <dbReference type="EMBL" id="MFD2069441.1"/>
    </source>
</evidence>
<organism evidence="2 3">
    <name type="scientific">Pontibacter silvestris</name>
    <dbReference type="NCBI Taxonomy" id="2305183"/>
    <lineage>
        <taxon>Bacteria</taxon>
        <taxon>Pseudomonadati</taxon>
        <taxon>Bacteroidota</taxon>
        <taxon>Cytophagia</taxon>
        <taxon>Cytophagales</taxon>
        <taxon>Hymenobacteraceae</taxon>
        <taxon>Pontibacter</taxon>
    </lineage>
</organism>
<keyword evidence="1" id="KW-1133">Transmembrane helix</keyword>
<protein>
    <submittedName>
        <fullName evidence="2">Uncharacterized protein</fullName>
    </submittedName>
</protein>
<feature type="transmembrane region" description="Helical" evidence="1">
    <location>
        <begin position="215"/>
        <end position="232"/>
    </location>
</feature>
<dbReference type="Proteomes" id="UP001597369">
    <property type="component" value="Unassembled WGS sequence"/>
</dbReference>
<dbReference type="EMBL" id="JBHUHV010000060">
    <property type="protein sequence ID" value="MFD2069441.1"/>
    <property type="molecule type" value="Genomic_DNA"/>
</dbReference>
<comment type="caution">
    <text evidence="2">The sequence shown here is derived from an EMBL/GenBank/DDBJ whole genome shotgun (WGS) entry which is preliminary data.</text>
</comment>
<keyword evidence="1" id="KW-0472">Membrane</keyword>
<proteinExistence type="predicted"/>
<sequence>MLKPLLEIRLKQILRAQKGLHWYHYIIFGGLLLYLVIWLYNLLLQRNSAIVVAATSLLPILALQMHRNDKRFVSHLSHFPYLIFWVEYTLLLSPLLLLYTFTASWFLICPVILALLPISNFGLELPKPRKAIPLVFIADACFEWKAGVRKNKWLLCILYVAAFALCLYPFGSLLILWFSTAIISTFYQRCEPVNLLTVPEKGAKAFLYYKLKANLKQFMVLTLPLLLLYSLLHPDHMVPALVFYPLLLLVLVSSILAKYAYYEPNNTVSSAASFLNSIDILSPLLPFLLLFPLISSIRNYKKAVHRLNLYLHDFN</sequence>
<feature type="transmembrane region" description="Helical" evidence="1">
    <location>
        <begin position="274"/>
        <end position="294"/>
    </location>
</feature>
<dbReference type="RefSeq" id="WP_229962056.1">
    <property type="nucleotide sequence ID" value="NZ_JAJJWI010000018.1"/>
</dbReference>
<feature type="transmembrane region" description="Helical" evidence="1">
    <location>
        <begin position="241"/>
        <end position="262"/>
    </location>
</feature>
<evidence type="ECO:0000256" key="1">
    <source>
        <dbReference type="SAM" id="Phobius"/>
    </source>
</evidence>
<feature type="transmembrane region" description="Helical" evidence="1">
    <location>
        <begin position="21"/>
        <end position="43"/>
    </location>
</feature>
<keyword evidence="1" id="KW-0812">Transmembrane</keyword>
<feature type="transmembrane region" description="Helical" evidence="1">
    <location>
        <begin position="105"/>
        <end position="123"/>
    </location>
</feature>
<reference evidence="3" key="1">
    <citation type="journal article" date="2019" name="Int. J. Syst. Evol. Microbiol.">
        <title>The Global Catalogue of Microorganisms (GCM) 10K type strain sequencing project: providing services to taxonomists for standard genome sequencing and annotation.</title>
        <authorList>
            <consortium name="The Broad Institute Genomics Platform"/>
            <consortium name="The Broad Institute Genome Sequencing Center for Infectious Disease"/>
            <person name="Wu L."/>
            <person name="Ma J."/>
        </authorList>
    </citation>
    <scope>NUCLEOTIDE SEQUENCE [LARGE SCALE GENOMIC DNA]</scope>
    <source>
        <strain evidence="3">JCM 16545</strain>
    </source>
</reference>